<evidence type="ECO:0000259" key="8">
    <source>
        <dbReference type="PROSITE" id="PS50940"/>
    </source>
</evidence>
<dbReference type="Gene3D" id="3.20.20.80">
    <property type="entry name" value="Glycosidases"/>
    <property type="match status" value="1"/>
</dbReference>
<feature type="domain" description="Chitin-binding type-2" evidence="8">
    <location>
        <begin position="82"/>
        <end position="135"/>
    </location>
</feature>
<organism evidence="9 10">
    <name type="scientific">Oesophagostomum dentatum</name>
    <name type="common">Nodular worm</name>
    <dbReference type="NCBI Taxonomy" id="61180"/>
    <lineage>
        <taxon>Eukaryota</taxon>
        <taxon>Metazoa</taxon>
        <taxon>Ecdysozoa</taxon>
        <taxon>Nematoda</taxon>
        <taxon>Chromadorea</taxon>
        <taxon>Rhabditida</taxon>
        <taxon>Rhabditina</taxon>
        <taxon>Rhabditomorpha</taxon>
        <taxon>Strongyloidea</taxon>
        <taxon>Strongylidae</taxon>
        <taxon>Oesophagostomum</taxon>
    </lineage>
</organism>
<feature type="domain" description="Chitin-binding type-2" evidence="8">
    <location>
        <begin position="155"/>
        <end position="207"/>
    </location>
</feature>
<evidence type="ECO:0000313" key="10">
    <source>
        <dbReference type="Proteomes" id="UP000053660"/>
    </source>
</evidence>
<dbReference type="InterPro" id="IPR036508">
    <property type="entry name" value="Chitin-bd_dom_sf"/>
</dbReference>
<evidence type="ECO:0000313" key="9">
    <source>
        <dbReference type="EMBL" id="KHJ94689.1"/>
    </source>
</evidence>
<gene>
    <name evidence="9" type="ORF">OESDEN_05382</name>
</gene>
<feature type="domain" description="Chitin-binding type-2" evidence="8">
    <location>
        <begin position="305"/>
        <end position="358"/>
    </location>
</feature>
<keyword evidence="4" id="KW-0677">Repeat</keyword>
<dbReference type="Gene3D" id="2.170.140.10">
    <property type="entry name" value="Chitin binding domain"/>
    <property type="match status" value="5"/>
</dbReference>
<feature type="region of interest" description="Disordered" evidence="7">
    <location>
        <begin position="479"/>
        <end position="510"/>
    </location>
</feature>
<dbReference type="InterPro" id="IPR002557">
    <property type="entry name" value="Chitin-bd_dom"/>
</dbReference>
<keyword evidence="3" id="KW-0732">Signal</keyword>
<proteinExistence type="predicted"/>
<evidence type="ECO:0000256" key="6">
    <source>
        <dbReference type="ARBA" id="ARBA00023180"/>
    </source>
</evidence>
<dbReference type="Pfam" id="PF01607">
    <property type="entry name" value="CBM_14"/>
    <property type="match status" value="5"/>
</dbReference>
<dbReference type="SMART" id="SM00494">
    <property type="entry name" value="ChtBD2"/>
    <property type="match status" value="6"/>
</dbReference>
<protein>
    <submittedName>
        <fullName evidence="9">Chitin binding Peritrophin-A domain protein</fullName>
    </submittedName>
</protein>
<keyword evidence="6" id="KW-0325">Glycoprotein</keyword>
<dbReference type="GO" id="GO:0005576">
    <property type="term" value="C:extracellular region"/>
    <property type="evidence" value="ECO:0007669"/>
    <property type="project" value="InterPro"/>
</dbReference>
<dbReference type="InterPro" id="IPR051940">
    <property type="entry name" value="Chitin_bind-dev_reg"/>
</dbReference>
<evidence type="ECO:0000256" key="3">
    <source>
        <dbReference type="ARBA" id="ARBA00022729"/>
    </source>
</evidence>
<dbReference type="OrthoDB" id="6020543at2759"/>
<keyword evidence="1" id="KW-0217">Developmental protein</keyword>
<keyword evidence="2" id="KW-0147">Chitin-binding</keyword>
<dbReference type="SUPFAM" id="SSF57625">
    <property type="entry name" value="Invertebrate chitin-binding proteins"/>
    <property type="match status" value="6"/>
</dbReference>
<name>A0A0B1TBR1_OESDE</name>
<keyword evidence="10" id="KW-1185">Reference proteome</keyword>
<feature type="compositionally biased region" description="Polar residues" evidence="7">
    <location>
        <begin position="501"/>
        <end position="510"/>
    </location>
</feature>
<keyword evidence="5" id="KW-1015">Disulfide bond</keyword>
<evidence type="ECO:0000256" key="4">
    <source>
        <dbReference type="ARBA" id="ARBA00022737"/>
    </source>
</evidence>
<feature type="domain" description="Chitin-binding type-2" evidence="8">
    <location>
        <begin position="425"/>
        <end position="479"/>
    </location>
</feature>
<dbReference type="PROSITE" id="PS50940">
    <property type="entry name" value="CHIT_BIND_II"/>
    <property type="match status" value="5"/>
</dbReference>
<dbReference type="EMBL" id="KN550234">
    <property type="protein sequence ID" value="KHJ94689.1"/>
    <property type="molecule type" value="Genomic_DNA"/>
</dbReference>
<reference evidence="9 10" key="1">
    <citation type="submission" date="2014-03" db="EMBL/GenBank/DDBJ databases">
        <title>Draft genome of the hookworm Oesophagostomum dentatum.</title>
        <authorList>
            <person name="Mitreva M."/>
        </authorList>
    </citation>
    <scope>NUCLEOTIDE SEQUENCE [LARGE SCALE GENOMIC DNA]</scope>
    <source>
        <strain evidence="9 10">OD-Hann</strain>
    </source>
</reference>
<evidence type="ECO:0000256" key="2">
    <source>
        <dbReference type="ARBA" id="ARBA00022669"/>
    </source>
</evidence>
<dbReference type="Proteomes" id="UP000053660">
    <property type="component" value="Unassembled WGS sequence"/>
</dbReference>
<evidence type="ECO:0000256" key="1">
    <source>
        <dbReference type="ARBA" id="ARBA00022473"/>
    </source>
</evidence>
<evidence type="ECO:0000256" key="5">
    <source>
        <dbReference type="ARBA" id="ARBA00023157"/>
    </source>
</evidence>
<feature type="domain" description="Chitin-binding type-2" evidence="8">
    <location>
        <begin position="231"/>
        <end position="284"/>
    </location>
</feature>
<dbReference type="AlphaFoldDB" id="A0A0B1TBR1"/>
<dbReference type="GO" id="GO:0008061">
    <property type="term" value="F:chitin binding"/>
    <property type="evidence" value="ECO:0007669"/>
    <property type="project" value="UniProtKB-KW"/>
</dbReference>
<dbReference type="PANTHER" id="PTHR23301">
    <property type="entry name" value="CHITIN BINDING PERITROPHIN-A"/>
    <property type="match status" value="1"/>
</dbReference>
<accession>A0A0B1TBR1</accession>
<sequence>MATTPTAVQRNSFTVWRESQLLWYRPNSYRHEKRCPAGLVYNEKAGYCDYPEYCSSDRTEPLPGGPGPVQPPALSPPPLAVGGDCAGRPNGYYSNGCSADFIHCNEGVATVMHCPSSLVFNEAMGYCDYPAVCSSPGEPGYAPQEPSKPSKPQISFVCPKPSGVFSVGCTVEFVVCLNALPQLMTCPEGLVFNALLGCCDLKDKCSEGETAKPPATNVTSPASDYKPPEISNECANLPDGKFGSQCGSTFMVCSNGVSYSMSCPSGLVFDAKTNRCVYPEECGGKSEAQSPAESTTPSYIPQTTRNDCVGKPDGIHSLGCVNEFLQCVDGRPYSLYCPAGLVFVEKSGVCDVPSACKEESKPENVTGPVSYEPVVESKPGMNETSLVFNYRKSACDYVENCAGVQKEEPKPTVTLPVPDTEVNQDNTCQDKPDGIVTDVDCQPQFTTCLSGIAYVTKCPAGLVYSVKAKVCDYPEACGKTYDQPSTPAPVVQAPEKPNVDYQDTSVGSKS</sequence>
<evidence type="ECO:0000256" key="7">
    <source>
        <dbReference type="SAM" id="MobiDB-lite"/>
    </source>
</evidence>
<dbReference type="PANTHER" id="PTHR23301:SF0">
    <property type="entry name" value="CHITIN-BINDING TYPE-2 DOMAIN-CONTAINING PROTEIN-RELATED"/>
    <property type="match status" value="1"/>
</dbReference>